<dbReference type="Gene3D" id="3.40.630.120">
    <property type="match status" value="1"/>
</dbReference>
<protein>
    <submittedName>
        <fullName evidence="3">Uncharacterized protein</fullName>
    </submittedName>
</protein>
<dbReference type="Pfam" id="PF18164">
    <property type="entry name" value="GNAT_C"/>
    <property type="match status" value="1"/>
</dbReference>
<proteinExistence type="predicted"/>
<feature type="domain" description="N-acyltransferase N-terminal" evidence="1">
    <location>
        <begin position="26"/>
        <end position="145"/>
    </location>
</feature>
<dbReference type="OrthoDB" id="3229305at2"/>
<feature type="domain" description="GNAT-like C-terminal" evidence="2">
    <location>
        <begin position="147"/>
        <end position="295"/>
    </location>
</feature>
<evidence type="ECO:0000259" key="1">
    <source>
        <dbReference type="Pfam" id="PF18082"/>
    </source>
</evidence>
<evidence type="ECO:0000259" key="2">
    <source>
        <dbReference type="Pfam" id="PF18164"/>
    </source>
</evidence>
<dbReference type="RefSeq" id="WP_091029374.1">
    <property type="nucleotide sequence ID" value="NZ_FNAD01000002.1"/>
</dbReference>
<dbReference type="AlphaFoldDB" id="A0A1G6SRI0"/>
<dbReference type="Proteomes" id="UP000198949">
    <property type="component" value="Unassembled WGS sequence"/>
</dbReference>
<gene>
    <name evidence="3" type="ORF">SAMN05216270_102241</name>
</gene>
<dbReference type="STRING" id="58114.SAMN05216270_102241"/>
<name>A0A1G6SRI0_9ACTN</name>
<dbReference type="Pfam" id="PF18082">
    <property type="entry name" value="NAT_N"/>
    <property type="match status" value="1"/>
</dbReference>
<accession>A0A1G6SRI0</accession>
<evidence type="ECO:0000313" key="4">
    <source>
        <dbReference type="Proteomes" id="UP000198949"/>
    </source>
</evidence>
<dbReference type="InterPro" id="IPR041644">
    <property type="entry name" value="GNAT_C"/>
</dbReference>
<reference evidence="4" key="1">
    <citation type="submission" date="2016-10" db="EMBL/GenBank/DDBJ databases">
        <authorList>
            <person name="Varghese N."/>
            <person name="Submissions S."/>
        </authorList>
    </citation>
    <scope>NUCLEOTIDE SEQUENCE [LARGE SCALE GENOMIC DNA]</scope>
    <source>
        <strain evidence="4">CGMCC 4.3516</strain>
    </source>
</reference>
<organism evidence="3 4">
    <name type="scientific">Glycomyces harbinensis</name>
    <dbReference type="NCBI Taxonomy" id="58114"/>
    <lineage>
        <taxon>Bacteria</taxon>
        <taxon>Bacillati</taxon>
        <taxon>Actinomycetota</taxon>
        <taxon>Actinomycetes</taxon>
        <taxon>Glycomycetales</taxon>
        <taxon>Glycomycetaceae</taxon>
        <taxon>Glycomyces</taxon>
    </lineage>
</organism>
<evidence type="ECO:0000313" key="3">
    <source>
        <dbReference type="EMBL" id="SDD19241.1"/>
    </source>
</evidence>
<dbReference type="EMBL" id="FNAD01000002">
    <property type="protein sequence ID" value="SDD19241.1"/>
    <property type="molecule type" value="Genomic_DNA"/>
</dbReference>
<dbReference type="InterPro" id="IPR041273">
    <property type="entry name" value="NAT_N"/>
</dbReference>
<keyword evidence="4" id="KW-1185">Reference proteome</keyword>
<sequence length="302" mass="33559">MTQDLPLSGAVKPYPEPDAADVRELLLDWCGAEPEDADDAVKGLAALDPLSRELADRLYQSIAADMGGRKWLAWPKATEPHPLLGLYPLLASVPDMLAFHQGRGVEEDLSRRVLADVGEKLRLNRRLYGRAGLDVANWFTGHVRGVLYQLGRLQFCVEGAGPKPFVGMHIRGEGGPLTLDAVRDSVEWALEFFPAVFPDRYSGPEDLVFKCDSWLLDPQLRDWLPERSNIPGFGALFDLEGPGDPKGARNSLWRFVFARTDDTPVEKLPRDNTLQRAVLAGIESDVPWRNRSGRLNLARLGL</sequence>